<dbReference type="PROSITE" id="PS52038">
    <property type="entry name" value="TOPO_IB_2"/>
    <property type="match status" value="1"/>
</dbReference>
<dbReference type="Proteomes" id="UP001157160">
    <property type="component" value="Unassembled WGS sequence"/>
</dbReference>
<keyword evidence="6" id="KW-0413">Isomerase</keyword>
<dbReference type="InterPro" id="IPR049331">
    <property type="entry name" value="Top1B_N_bact"/>
</dbReference>
<dbReference type="SUPFAM" id="SSF55869">
    <property type="entry name" value="DNA topoisomerase I domain"/>
    <property type="match status" value="1"/>
</dbReference>
<feature type="region of interest" description="Disordered" evidence="7">
    <location>
        <begin position="298"/>
        <end position="325"/>
    </location>
</feature>
<dbReference type="AlphaFoldDB" id="A0AA37UEB0"/>
<dbReference type="Gene3D" id="1.10.132.120">
    <property type="match status" value="1"/>
</dbReference>
<comment type="caution">
    <text evidence="10">The sequence shown here is derived from an EMBL/GenBank/DDBJ whole genome shotgun (WGS) entry which is preliminary data.</text>
</comment>
<dbReference type="Pfam" id="PF01028">
    <property type="entry name" value="Topoisom_I"/>
    <property type="match status" value="1"/>
</dbReference>
<dbReference type="Gene3D" id="3.90.15.10">
    <property type="entry name" value="Topoisomerase I, Chain A, domain 3"/>
    <property type="match status" value="1"/>
</dbReference>
<feature type="compositionally biased region" description="Low complexity" evidence="7">
    <location>
        <begin position="304"/>
        <end position="314"/>
    </location>
</feature>
<reference evidence="10 11" key="1">
    <citation type="journal article" date="2014" name="Int. J. Syst. Evol. Microbiol.">
        <title>Complete genome sequence of Corynebacterium casei LMG S-19264T (=DSM 44701T), isolated from a smear-ripened cheese.</title>
        <authorList>
            <consortium name="US DOE Joint Genome Institute (JGI-PGF)"/>
            <person name="Walter F."/>
            <person name="Albersmeier A."/>
            <person name="Kalinowski J."/>
            <person name="Ruckert C."/>
        </authorList>
    </citation>
    <scope>NUCLEOTIDE SEQUENCE [LARGE SCALE GENOMIC DNA]</scope>
    <source>
        <strain evidence="10 11">NBRC 112289</strain>
    </source>
</reference>
<comment type="similarity">
    <text evidence="2">Belongs to the type IB topoisomerase family.</text>
</comment>
<keyword evidence="5" id="KW-0238">DNA-binding</keyword>
<dbReference type="GO" id="GO:0003917">
    <property type="term" value="F:DNA topoisomerase type I (single strand cut, ATP-independent) activity"/>
    <property type="evidence" value="ECO:0007669"/>
    <property type="project" value="UniProtKB-EC"/>
</dbReference>
<evidence type="ECO:0000256" key="7">
    <source>
        <dbReference type="SAM" id="MobiDB-lite"/>
    </source>
</evidence>
<dbReference type="EC" id="5.6.2.1" evidence="3"/>
<dbReference type="RefSeq" id="WP_284230151.1">
    <property type="nucleotide sequence ID" value="NZ_BSUL01000001.1"/>
</dbReference>
<evidence type="ECO:0000256" key="1">
    <source>
        <dbReference type="ARBA" id="ARBA00000213"/>
    </source>
</evidence>
<feature type="region of interest" description="Disordered" evidence="7">
    <location>
        <begin position="1"/>
        <end position="21"/>
    </location>
</feature>
<name>A0AA37UEB0_9MICO</name>
<dbReference type="PRINTS" id="PR00416">
    <property type="entry name" value="EUTPISMRASEI"/>
</dbReference>
<evidence type="ECO:0000256" key="5">
    <source>
        <dbReference type="ARBA" id="ARBA00023125"/>
    </source>
</evidence>
<dbReference type="GO" id="GO:0003677">
    <property type="term" value="F:DNA binding"/>
    <property type="evidence" value="ECO:0007669"/>
    <property type="project" value="UniProtKB-KW"/>
</dbReference>
<keyword evidence="4" id="KW-0799">Topoisomerase</keyword>
<comment type="catalytic activity">
    <reaction evidence="1">
        <text>ATP-independent breakage of single-stranded DNA, followed by passage and rejoining.</text>
        <dbReference type="EC" id="5.6.2.1"/>
    </reaction>
</comment>
<evidence type="ECO:0000313" key="10">
    <source>
        <dbReference type="EMBL" id="GMA27499.1"/>
    </source>
</evidence>
<protein>
    <recommendedName>
        <fullName evidence="3">DNA topoisomerase</fullName>
        <ecNumber evidence="3">5.6.2.1</ecNumber>
    </recommendedName>
</protein>
<dbReference type="InterPro" id="IPR011010">
    <property type="entry name" value="DNA_brk_join_enz"/>
</dbReference>
<dbReference type="Gene3D" id="3.30.66.10">
    <property type="entry name" value="DNA topoisomerase I domain"/>
    <property type="match status" value="1"/>
</dbReference>
<evidence type="ECO:0000256" key="6">
    <source>
        <dbReference type="ARBA" id="ARBA00023235"/>
    </source>
</evidence>
<proteinExistence type="inferred from homology"/>
<evidence type="ECO:0000256" key="4">
    <source>
        <dbReference type="ARBA" id="ARBA00023029"/>
    </source>
</evidence>
<accession>A0AA37UEB0</accession>
<evidence type="ECO:0000256" key="3">
    <source>
        <dbReference type="ARBA" id="ARBA00012891"/>
    </source>
</evidence>
<dbReference type="EMBL" id="BSUL01000001">
    <property type="protein sequence ID" value="GMA27499.1"/>
    <property type="molecule type" value="Genomic_DNA"/>
</dbReference>
<evidence type="ECO:0000259" key="8">
    <source>
        <dbReference type="Pfam" id="PF01028"/>
    </source>
</evidence>
<dbReference type="Pfam" id="PF21338">
    <property type="entry name" value="Top1B_N_bact"/>
    <property type="match status" value="1"/>
</dbReference>
<dbReference type="SUPFAM" id="SSF56349">
    <property type="entry name" value="DNA breaking-rejoining enzymes"/>
    <property type="match status" value="1"/>
</dbReference>
<dbReference type="InterPro" id="IPR035447">
    <property type="entry name" value="DNA_topo_I_N_sf"/>
</dbReference>
<keyword evidence="11" id="KW-1185">Reference proteome</keyword>
<dbReference type="GO" id="GO:0006265">
    <property type="term" value="P:DNA topological change"/>
    <property type="evidence" value="ECO:0007669"/>
    <property type="project" value="InterPro"/>
</dbReference>
<dbReference type="InterPro" id="IPR013500">
    <property type="entry name" value="TopoI_cat_euk"/>
</dbReference>
<evidence type="ECO:0000313" key="11">
    <source>
        <dbReference type="Proteomes" id="UP001157160"/>
    </source>
</evidence>
<evidence type="ECO:0000259" key="9">
    <source>
        <dbReference type="Pfam" id="PF21338"/>
    </source>
</evidence>
<gene>
    <name evidence="10" type="ORF">GCM10025874_07520</name>
</gene>
<feature type="domain" description="DNA topoisomerase I catalytic core eukaryotic-type" evidence="8">
    <location>
        <begin position="81"/>
        <end position="282"/>
    </location>
</feature>
<dbReference type="InterPro" id="IPR014711">
    <property type="entry name" value="TopoI_cat_a-hlx-sub_euk"/>
</dbReference>
<organism evidence="10 11">
    <name type="scientific">Arenivirga flava</name>
    <dbReference type="NCBI Taxonomy" id="1930060"/>
    <lineage>
        <taxon>Bacteria</taxon>
        <taxon>Bacillati</taxon>
        <taxon>Actinomycetota</taxon>
        <taxon>Actinomycetes</taxon>
        <taxon>Micrococcales</taxon>
        <taxon>Microbacteriaceae</taxon>
        <taxon>Arenivirga</taxon>
    </lineage>
</organism>
<feature type="domain" description="DNA topoisomerase IB N-terminal" evidence="9">
    <location>
        <begin position="21"/>
        <end position="68"/>
    </location>
</feature>
<sequence length="325" mass="36298">MRLRRSRPSGPGWTRRRQGSGFSYMDQDGAVLTGADRDRCEALVLPPAWEDVWICPDERGHIQAIGRDGAGRRQYAYHPDWRARNDRRKFDRAILLLESLPVARRGVTIDLRRDDSSRERALAAAFRILDTASPRIGSTRYLDAHGSRGLSTLKGEHVALDGDRISLRFPGKSGQEWSSEFRDVDLAAYLRRARRRGLAEPLLSFKDGSWGSPSAADINADIRQRTGGDFTAKDFRTVHGTLVAARVLADEQPQPTEVARKRAERAAVKAAADTLGNTISVARASYIDPRIFDLFRDGTTVDPRGAARSSRRSSPCSPDQRMRCR</sequence>
<dbReference type="InterPro" id="IPR001631">
    <property type="entry name" value="TopoI"/>
</dbReference>
<evidence type="ECO:0000256" key="2">
    <source>
        <dbReference type="ARBA" id="ARBA00006645"/>
    </source>
</evidence>